<dbReference type="PANTHER" id="PTHR42902:SF1">
    <property type="entry name" value="MALATE SYNTHASE 1-RELATED"/>
    <property type="match status" value="1"/>
</dbReference>
<feature type="domain" description="Malate synthase N-terminal" evidence="9">
    <location>
        <begin position="13"/>
        <end position="71"/>
    </location>
</feature>
<dbReference type="FunFam" id="1.20.1220.12:FF:000001">
    <property type="entry name" value="Malate synthase"/>
    <property type="match status" value="1"/>
</dbReference>
<organism evidence="11 12">
    <name type="scientific">Paracoccus aminovorans</name>
    <dbReference type="NCBI Taxonomy" id="34004"/>
    <lineage>
        <taxon>Bacteria</taxon>
        <taxon>Pseudomonadati</taxon>
        <taxon>Pseudomonadota</taxon>
        <taxon>Alphaproteobacteria</taxon>
        <taxon>Rhodobacterales</taxon>
        <taxon>Paracoccaceae</taxon>
        <taxon>Paracoccus</taxon>
    </lineage>
</organism>
<dbReference type="InterPro" id="IPR011076">
    <property type="entry name" value="Malate_synth_sf"/>
</dbReference>
<evidence type="ECO:0000256" key="2">
    <source>
        <dbReference type="ARBA" id="ARBA00012636"/>
    </source>
</evidence>
<accession>A0A1I3CYC0</accession>
<dbReference type="SUPFAM" id="SSF51645">
    <property type="entry name" value="Malate synthase G"/>
    <property type="match status" value="1"/>
</dbReference>
<dbReference type="OrthoDB" id="9768429at2"/>
<dbReference type="Proteomes" id="UP000183635">
    <property type="component" value="Unassembled WGS sequence"/>
</dbReference>
<name>A0A1I3CYC0_9RHOB</name>
<dbReference type="RefSeq" id="WP_074969689.1">
    <property type="nucleotide sequence ID" value="NZ_CBCRYP010000032.1"/>
</dbReference>
<comment type="catalytic activity">
    <reaction evidence="6">
        <text>glyoxylate + acetyl-CoA + H2O = (S)-malate + CoA + H(+)</text>
        <dbReference type="Rhea" id="RHEA:18181"/>
        <dbReference type="ChEBI" id="CHEBI:15377"/>
        <dbReference type="ChEBI" id="CHEBI:15378"/>
        <dbReference type="ChEBI" id="CHEBI:15589"/>
        <dbReference type="ChEBI" id="CHEBI:36655"/>
        <dbReference type="ChEBI" id="CHEBI:57287"/>
        <dbReference type="ChEBI" id="CHEBI:57288"/>
        <dbReference type="EC" id="2.3.3.9"/>
    </reaction>
</comment>
<feature type="domain" description="Malate synthase C-terminal" evidence="10">
    <location>
        <begin position="413"/>
        <end position="534"/>
    </location>
</feature>
<dbReference type="FunFam" id="3.20.20.360:FF:000001">
    <property type="entry name" value="Malate synthase"/>
    <property type="match status" value="1"/>
</dbReference>
<comment type="similarity">
    <text evidence="1">Belongs to the malate synthase family.</text>
</comment>
<dbReference type="Pfam" id="PF01274">
    <property type="entry name" value="MS_TIM-barrel"/>
    <property type="match status" value="1"/>
</dbReference>
<dbReference type="Pfam" id="PF20659">
    <property type="entry name" value="MS_C"/>
    <property type="match status" value="1"/>
</dbReference>
<dbReference type="CDD" id="cd00727">
    <property type="entry name" value="malate_synt_A"/>
    <property type="match status" value="1"/>
</dbReference>
<protein>
    <recommendedName>
        <fullName evidence="2">malate synthase</fullName>
        <ecNumber evidence="2">2.3.3.9</ecNumber>
    </recommendedName>
</protein>
<dbReference type="InterPro" id="IPR046363">
    <property type="entry name" value="MS_N_TIM-barrel_dom"/>
</dbReference>
<dbReference type="Gene3D" id="1.20.1220.12">
    <property type="entry name" value="Malate synthase, domain III"/>
    <property type="match status" value="1"/>
</dbReference>
<dbReference type="InterPro" id="IPR048356">
    <property type="entry name" value="MS_N"/>
</dbReference>
<dbReference type="STRING" id="34004.SAMN04488021_13437"/>
<evidence type="ECO:0000259" key="9">
    <source>
        <dbReference type="Pfam" id="PF20656"/>
    </source>
</evidence>
<evidence type="ECO:0000256" key="1">
    <source>
        <dbReference type="ARBA" id="ARBA00006394"/>
    </source>
</evidence>
<dbReference type="GO" id="GO:0004474">
    <property type="term" value="F:malate synthase activity"/>
    <property type="evidence" value="ECO:0007669"/>
    <property type="project" value="UniProtKB-EC"/>
</dbReference>
<dbReference type="NCBIfam" id="TIGR01344">
    <property type="entry name" value="malate_syn_A"/>
    <property type="match status" value="1"/>
</dbReference>
<dbReference type="InterPro" id="IPR001465">
    <property type="entry name" value="Malate_synthase_TIM"/>
</dbReference>
<dbReference type="GO" id="GO:0006097">
    <property type="term" value="P:glyoxylate cycle"/>
    <property type="evidence" value="ECO:0007669"/>
    <property type="project" value="UniProtKB-KW"/>
</dbReference>
<gene>
    <name evidence="11" type="ORF">SAMN04488021_13437</name>
</gene>
<evidence type="ECO:0000256" key="7">
    <source>
        <dbReference type="PIRSR" id="PIRSR001363-1"/>
    </source>
</evidence>
<keyword evidence="12" id="KW-1185">Reference proteome</keyword>
<dbReference type="Pfam" id="PF20656">
    <property type="entry name" value="MS_N"/>
    <property type="match status" value="1"/>
</dbReference>
<proteinExistence type="inferred from homology"/>
<dbReference type="GO" id="GO:0005737">
    <property type="term" value="C:cytoplasm"/>
    <property type="evidence" value="ECO:0007669"/>
    <property type="project" value="TreeGrafter"/>
</dbReference>
<dbReference type="GO" id="GO:0006099">
    <property type="term" value="P:tricarboxylic acid cycle"/>
    <property type="evidence" value="ECO:0007669"/>
    <property type="project" value="UniProtKB-KW"/>
</dbReference>
<evidence type="ECO:0000256" key="3">
    <source>
        <dbReference type="ARBA" id="ARBA00022435"/>
    </source>
</evidence>
<evidence type="ECO:0000259" key="10">
    <source>
        <dbReference type="Pfam" id="PF20659"/>
    </source>
</evidence>
<keyword evidence="4" id="KW-0816">Tricarboxylic acid cycle</keyword>
<keyword evidence="5" id="KW-0808">Transferase</keyword>
<evidence type="ECO:0000256" key="4">
    <source>
        <dbReference type="ARBA" id="ARBA00022532"/>
    </source>
</evidence>
<evidence type="ECO:0000313" key="12">
    <source>
        <dbReference type="Proteomes" id="UP000183635"/>
    </source>
</evidence>
<dbReference type="EMBL" id="FOPU01000034">
    <property type="protein sequence ID" value="SFH79514.1"/>
    <property type="molecule type" value="Genomic_DNA"/>
</dbReference>
<dbReference type="InterPro" id="IPR044856">
    <property type="entry name" value="Malate_synth_C_sf"/>
</dbReference>
<dbReference type="InterPro" id="IPR048355">
    <property type="entry name" value="MS_C"/>
</dbReference>
<feature type="active site" description="Proton donor" evidence="7">
    <location>
        <position position="447"/>
    </location>
</feature>
<reference evidence="11 12" key="1">
    <citation type="submission" date="2016-10" db="EMBL/GenBank/DDBJ databases">
        <authorList>
            <person name="de Groot N.N."/>
        </authorList>
    </citation>
    <scope>NUCLEOTIDE SEQUENCE [LARGE SCALE GENOMIC DNA]</scope>
    <source>
        <strain evidence="11 12">DSM 8537</strain>
    </source>
</reference>
<dbReference type="Gene3D" id="3.20.20.360">
    <property type="entry name" value="Malate synthase, domain 3"/>
    <property type="match status" value="1"/>
</dbReference>
<evidence type="ECO:0000256" key="5">
    <source>
        <dbReference type="ARBA" id="ARBA00022679"/>
    </source>
</evidence>
<evidence type="ECO:0000313" key="11">
    <source>
        <dbReference type="EMBL" id="SFH79514.1"/>
    </source>
</evidence>
<sequence>MPLDRNAATLPPVVLRAVAGGDHVLTPEALAFVAQLQARFGLRLHALMVARARRQERIDRGELPDYLPHTREIRHGIWRAAPIPAALADRRVEIIGPPDRRTMIAGLNSGARVFLADFEDGTAPGFARIVAGQANLIEHRDGTLEHDDPATGKRLRPDPDPALLIIRPRGLHLSEANVLIGGQPVSAALFDFGLSLFHCGRALAATGRGPFYCLPKLESHGEARFWNDVFLFAQERSGLAEGTIKATVLIETLPAAFEMDEIVWELRDHIAGLACGRWDYVFSYIKTLRNHPAYVLPECTQLAMEDAFLAAYAARLVKVCHRRGIHALGGMSAAIPTPGDAGANEAAFAQVRADKTHEVGMGFDGAWVAHPDLVPVARAVFDAGMHGPNQIARPRQEWRVEPAMLLKPHQGTITQAGVRLNIETAIEYLANWLQGRGTVSIRGRIEDAATAEISRAQLWQWIRHGAEVETGQGPRPLTADWLGELVQAEIVAVLERLGPAGFHRGHYASAARIVQEAATAATLPDFIIPAAYDVLNALD</sequence>
<evidence type="ECO:0000259" key="8">
    <source>
        <dbReference type="Pfam" id="PF01274"/>
    </source>
</evidence>
<dbReference type="PIRSF" id="PIRSF001363">
    <property type="entry name" value="Malate_synth"/>
    <property type="match status" value="1"/>
</dbReference>
<keyword evidence="3" id="KW-0329">Glyoxylate bypass</keyword>
<feature type="domain" description="Malate synthase TIM barrel" evidence="8">
    <location>
        <begin position="164"/>
        <end position="404"/>
    </location>
</feature>
<dbReference type="InterPro" id="IPR006252">
    <property type="entry name" value="Malate_synthA"/>
</dbReference>
<feature type="active site" description="Proton acceptor" evidence="7">
    <location>
        <position position="167"/>
    </location>
</feature>
<evidence type="ECO:0000256" key="6">
    <source>
        <dbReference type="ARBA" id="ARBA00047918"/>
    </source>
</evidence>
<dbReference type="AlphaFoldDB" id="A0A1I3CYC0"/>
<dbReference type="EC" id="2.3.3.9" evidence="2"/>
<dbReference type="PANTHER" id="PTHR42902">
    <property type="entry name" value="MALATE SYNTHASE"/>
    <property type="match status" value="1"/>
</dbReference>